<evidence type="ECO:0000313" key="2">
    <source>
        <dbReference type="EMBL" id="MFB2716842.1"/>
    </source>
</evidence>
<comment type="caution">
    <text evidence="2">The sequence shown here is derived from an EMBL/GenBank/DDBJ whole genome shotgun (WGS) entry which is preliminary data.</text>
</comment>
<sequence length="79" mass="9273">MKKKQFTEQELLEDLDADSAHTEEFAQPNMKGHSPLERLRGSVKRYERPTDPVWDEFFDSSERVSEDFMVERDQPLGKG</sequence>
<evidence type="ECO:0008006" key="4">
    <source>
        <dbReference type="Google" id="ProtNLM"/>
    </source>
</evidence>
<feature type="region of interest" description="Disordered" evidence="1">
    <location>
        <begin position="1"/>
        <end position="44"/>
    </location>
</feature>
<name>A0ABV4W9J4_9GAMM</name>
<accession>A0ABV4W9J4</accession>
<reference evidence="2 3" key="1">
    <citation type="submission" date="2024-09" db="EMBL/GenBank/DDBJ databases">
        <title>Draft genome sequences of 6 high pH adapted Marinobacter shengliensis sp. isolated from Mariana forearc serpentinite mud volcanoes.</title>
        <authorList>
            <person name="Elkassas S."/>
            <person name="Serres M."/>
            <person name="Michael N."/>
            <person name="Amina P."/>
            <person name="Teodora Z."/>
            <person name="Julie H."/>
        </authorList>
    </citation>
    <scope>NUCLEOTIDE SEQUENCE [LARGE SCALE GENOMIC DNA]</scope>
    <source>
        <strain evidence="2 3">EB4</strain>
    </source>
</reference>
<evidence type="ECO:0000313" key="3">
    <source>
        <dbReference type="Proteomes" id="UP001576762"/>
    </source>
</evidence>
<gene>
    <name evidence="2" type="ORF">ACE05E_15280</name>
</gene>
<dbReference type="Proteomes" id="UP001576762">
    <property type="component" value="Unassembled WGS sequence"/>
</dbReference>
<dbReference type="EMBL" id="JBHFLD010000023">
    <property type="protein sequence ID" value="MFB2716842.1"/>
    <property type="molecule type" value="Genomic_DNA"/>
</dbReference>
<keyword evidence="3" id="KW-1185">Reference proteome</keyword>
<protein>
    <recommendedName>
        <fullName evidence="4">Antitoxin</fullName>
    </recommendedName>
</protein>
<organism evidence="2 3">
    <name type="scientific">Marinobacter shengliensis</name>
    <dbReference type="NCBI Taxonomy" id="1389223"/>
    <lineage>
        <taxon>Bacteria</taxon>
        <taxon>Pseudomonadati</taxon>
        <taxon>Pseudomonadota</taxon>
        <taxon>Gammaproteobacteria</taxon>
        <taxon>Pseudomonadales</taxon>
        <taxon>Marinobacteraceae</taxon>
        <taxon>Marinobacter</taxon>
    </lineage>
</organism>
<proteinExistence type="predicted"/>
<evidence type="ECO:0000256" key="1">
    <source>
        <dbReference type="SAM" id="MobiDB-lite"/>
    </source>
</evidence>
<feature type="compositionally biased region" description="Basic and acidic residues" evidence="1">
    <location>
        <begin position="34"/>
        <end position="44"/>
    </location>
</feature>
<dbReference type="RefSeq" id="WP_041336913.1">
    <property type="nucleotide sequence ID" value="NZ_JBHFLD010000023.1"/>
</dbReference>